<protein>
    <submittedName>
        <fullName evidence="1">Uncharacterized protein</fullName>
    </submittedName>
</protein>
<evidence type="ECO:0000313" key="1">
    <source>
        <dbReference type="EMBL" id="GGL20934.1"/>
    </source>
</evidence>
<sequence>MIDDLVIRQYRHTDHAQVIALNAYGLAAAGVPLDFDVYAGDLDVDSTYLTARSTLLVGEFADQIVAMSAFHLVRAGRDACIGAGCGVG</sequence>
<dbReference type="RefSeq" id="WP_189083139.1">
    <property type="nucleotide sequence ID" value="NZ_BMMX01000085.1"/>
</dbReference>
<name>A0A8J3FSR1_9ACTN</name>
<comment type="caution">
    <text evidence="1">The sequence shown here is derived from an EMBL/GenBank/DDBJ whole genome shotgun (WGS) entry which is preliminary data.</text>
</comment>
<keyword evidence="2" id="KW-1185">Reference proteome</keyword>
<reference evidence="1" key="2">
    <citation type="submission" date="2020-09" db="EMBL/GenBank/DDBJ databases">
        <authorList>
            <person name="Sun Q."/>
            <person name="Zhou Y."/>
        </authorList>
    </citation>
    <scope>NUCLEOTIDE SEQUENCE</scope>
    <source>
        <strain evidence="1">CGMCC 4.7299</strain>
    </source>
</reference>
<organism evidence="1 2">
    <name type="scientific">Mangrovihabitans endophyticus</name>
    <dbReference type="NCBI Taxonomy" id="1751298"/>
    <lineage>
        <taxon>Bacteria</taxon>
        <taxon>Bacillati</taxon>
        <taxon>Actinomycetota</taxon>
        <taxon>Actinomycetes</taxon>
        <taxon>Micromonosporales</taxon>
        <taxon>Micromonosporaceae</taxon>
        <taxon>Mangrovihabitans</taxon>
    </lineage>
</organism>
<evidence type="ECO:0000313" key="2">
    <source>
        <dbReference type="Proteomes" id="UP000656042"/>
    </source>
</evidence>
<proteinExistence type="predicted"/>
<dbReference type="EMBL" id="BMMX01000085">
    <property type="protein sequence ID" value="GGL20934.1"/>
    <property type="molecule type" value="Genomic_DNA"/>
</dbReference>
<accession>A0A8J3FSR1</accession>
<dbReference type="AlphaFoldDB" id="A0A8J3FSR1"/>
<gene>
    <name evidence="1" type="ORF">GCM10012284_64550</name>
</gene>
<reference evidence="1" key="1">
    <citation type="journal article" date="2014" name="Int. J. Syst. Evol. Microbiol.">
        <title>Complete genome sequence of Corynebacterium casei LMG S-19264T (=DSM 44701T), isolated from a smear-ripened cheese.</title>
        <authorList>
            <consortium name="US DOE Joint Genome Institute (JGI-PGF)"/>
            <person name="Walter F."/>
            <person name="Albersmeier A."/>
            <person name="Kalinowski J."/>
            <person name="Ruckert C."/>
        </authorList>
    </citation>
    <scope>NUCLEOTIDE SEQUENCE</scope>
    <source>
        <strain evidence="1">CGMCC 4.7299</strain>
    </source>
</reference>
<dbReference type="Proteomes" id="UP000656042">
    <property type="component" value="Unassembled WGS sequence"/>
</dbReference>